<proteinExistence type="predicted"/>
<evidence type="ECO:0000313" key="1">
    <source>
        <dbReference type="EMBL" id="ACB74077.1"/>
    </source>
</evidence>
<name>B1ZVI0_OPITP</name>
<dbReference type="AlphaFoldDB" id="B1ZVI0"/>
<dbReference type="Gene3D" id="1.50.10.10">
    <property type="match status" value="1"/>
</dbReference>
<dbReference type="InterPro" id="IPR012341">
    <property type="entry name" value="6hp_glycosidase-like_sf"/>
</dbReference>
<dbReference type="STRING" id="452637.Oter_0789"/>
<dbReference type="InterPro" id="IPR008928">
    <property type="entry name" value="6-hairpin_glycosidase_sf"/>
</dbReference>
<keyword evidence="2" id="KW-1185">Reference proteome</keyword>
<dbReference type="eggNOG" id="COG3387">
    <property type="taxonomic scope" value="Bacteria"/>
</dbReference>
<dbReference type="HOGENOM" id="CLU_372059_0_0_0"/>
<gene>
    <name evidence="1" type="ordered locus">Oter_0789</name>
</gene>
<dbReference type="Proteomes" id="UP000007013">
    <property type="component" value="Chromosome"/>
</dbReference>
<dbReference type="GO" id="GO:0005975">
    <property type="term" value="P:carbohydrate metabolic process"/>
    <property type="evidence" value="ECO:0007669"/>
    <property type="project" value="InterPro"/>
</dbReference>
<organism evidence="1 2">
    <name type="scientific">Opitutus terrae (strain DSM 11246 / JCM 15787 / PB90-1)</name>
    <dbReference type="NCBI Taxonomy" id="452637"/>
    <lineage>
        <taxon>Bacteria</taxon>
        <taxon>Pseudomonadati</taxon>
        <taxon>Verrucomicrobiota</taxon>
        <taxon>Opitutia</taxon>
        <taxon>Opitutales</taxon>
        <taxon>Opitutaceae</taxon>
        <taxon>Opitutus</taxon>
    </lineage>
</organism>
<evidence type="ECO:0000313" key="2">
    <source>
        <dbReference type="Proteomes" id="UP000007013"/>
    </source>
</evidence>
<dbReference type="OrthoDB" id="9763537at2"/>
<dbReference type="EMBL" id="CP001032">
    <property type="protein sequence ID" value="ACB74077.1"/>
    <property type="molecule type" value="Genomic_DNA"/>
</dbReference>
<dbReference type="KEGG" id="ote:Oter_0789"/>
<accession>B1ZVI0</accession>
<dbReference type="SUPFAM" id="SSF48208">
    <property type="entry name" value="Six-hairpin glycosidases"/>
    <property type="match status" value="1"/>
</dbReference>
<protein>
    <submittedName>
        <fullName evidence="1">Uncharacterized protein</fullName>
    </submittedName>
</protein>
<dbReference type="RefSeq" id="WP_012373615.1">
    <property type="nucleotide sequence ID" value="NC_010571.1"/>
</dbReference>
<sequence length="765" mass="85251">MILRTRPVRFLITRIARAYGFLDPVALLASLRGFAKPSEVAEPIELLRAGMLFHARGLVNTKAIQNNLDWVWPYWVERQFNPADPSFIPRAFSFSHINLTHRNWTAVGRPDVPFYPIVDPRGLVTPLFDGWSLDFWFVPEEGPLLLPSKLSRVEQTLSLEQNLQVRTIVGDAAFDPADPATDGVGLESCVTLELERGQPHCTIHVRTLSRRPGAIAVALRPYNPEGVSFIKDIAVAPDWPGWLINHRHEVRFDRAPERHLLSTYAAGDVLLRLRESFTAQRVTCPVSMATAVALFSTGADGHGSSRIRVPIFDELEPRQRPVIRNSQSWSEAVAPLARLTINEPRLQRLYDLAVANVVLHAPGEVYPGPYTYKRFWFRDAVFVLNALLSLGAVERTRRALREFAPRQRLDGYFLSQEGEWDSNGEALWFYHRFAALTGESLPADWLHAVAKGARWIHRKRLPLTPPRLEAGLLPAGFSAEHLGPNDYYYWDDFWAVGGLRAAAELLRATDPADATECAREADEFLETIRRSFPAGPHRRFPGAIPASPHRRMDSGSVGSLVADYPLQLFAPGDRSIAKTADYLCNECLHDGGFFQNMIHSGINAYLTLHLAQVRLRAGKPQAAWALIDRVAELASPTGQWPEAIHPLTLGGCMGDGQHIWAAAEWLMMIRHLFVREEAGTLVIGAGLRPEWWRDAEAAFGPTLTPYGAVRVRISAQDAGARVQLDAAWRGGAPALEFHLPGCAPLSLPPGEQRNEFILTRNGGQP</sequence>
<reference evidence="1 2" key="1">
    <citation type="journal article" date="2011" name="J. Bacteriol.">
        <title>Genome sequence of the verrucomicrobium Opitutus terrae PB90-1, an abundant inhabitant of rice paddy soil ecosystems.</title>
        <authorList>
            <person name="van Passel M.W."/>
            <person name="Kant R."/>
            <person name="Palva A."/>
            <person name="Copeland A."/>
            <person name="Lucas S."/>
            <person name="Lapidus A."/>
            <person name="Glavina del Rio T."/>
            <person name="Pitluck S."/>
            <person name="Goltsman E."/>
            <person name="Clum A."/>
            <person name="Sun H."/>
            <person name="Schmutz J."/>
            <person name="Larimer F.W."/>
            <person name="Land M.L."/>
            <person name="Hauser L."/>
            <person name="Kyrpides N."/>
            <person name="Mikhailova N."/>
            <person name="Richardson P.P."/>
            <person name="Janssen P.H."/>
            <person name="de Vos W.M."/>
            <person name="Smidt H."/>
        </authorList>
    </citation>
    <scope>NUCLEOTIDE SEQUENCE [LARGE SCALE GENOMIC DNA]</scope>
    <source>
        <strain evidence="2">DSM 11246 / JCM 15787 / PB90-1</strain>
    </source>
</reference>